<feature type="domain" description="Adenylate kinase active site lid" evidence="8">
    <location>
        <begin position="142"/>
        <end position="177"/>
    </location>
</feature>
<sequence>MECVTSPGQPEFISGPVLLLGAPGVGKGTQAQILMQAWGVPQISTGDIIRANIKGGSEVGKEFQKLVSAGHLVPDDLVNQMVAERLEQPDTARGYLLDGFPRTLPQAEWLDGHLGTNPSGLPVVAVSIEVGYTQLLGRITGRRTCPVCQTIYNVHFNPPKVEGKCDKEGAALEQRADDTEEKFAERMRVFDAQTAPVIEHYRALGRFEAVDGDHPVEVVTEKIVAALMRLRGNEGQ</sequence>
<evidence type="ECO:0000256" key="6">
    <source>
        <dbReference type="RuleBase" id="RU003330"/>
    </source>
</evidence>
<proteinExistence type="inferred from homology"/>
<name>A0A5B9EGA9_9BACT</name>
<accession>A0A5B9EGA9</accession>
<comment type="function">
    <text evidence="5">Catalyzes the reversible transfer of the terminal phosphate group between ATP and AMP. Plays an important role in cellular energy homeostasis and in adenine nucleotide metabolism.</text>
</comment>
<evidence type="ECO:0000259" key="8">
    <source>
        <dbReference type="Pfam" id="PF05191"/>
    </source>
</evidence>
<dbReference type="KEGG" id="talb:FTW19_16070"/>
<evidence type="ECO:0000256" key="5">
    <source>
        <dbReference type="HAMAP-Rule" id="MF_00235"/>
    </source>
</evidence>
<dbReference type="RefSeq" id="WP_147648569.1">
    <property type="nucleotide sequence ID" value="NZ_CP042806.1"/>
</dbReference>
<feature type="binding site" evidence="5">
    <location>
        <begin position="71"/>
        <end position="73"/>
    </location>
    <ligand>
        <name>AMP</name>
        <dbReference type="ChEBI" id="CHEBI:456215"/>
    </ligand>
</feature>
<dbReference type="PRINTS" id="PR00094">
    <property type="entry name" value="ADENYLTKNASE"/>
</dbReference>
<dbReference type="FunFam" id="3.40.50.300:FF:000106">
    <property type="entry name" value="Adenylate kinase mitochondrial"/>
    <property type="match status" value="1"/>
</dbReference>
<dbReference type="GO" id="GO:0005524">
    <property type="term" value="F:ATP binding"/>
    <property type="evidence" value="ECO:0007669"/>
    <property type="project" value="UniProtKB-UniRule"/>
</dbReference>
<keyword evidence="10" id="KW-1185">Reference proteome</keyword>
<dbReference type="AlphaFoldDB" id="A0A5B9EGA9"/>
<keyword evidence="2 5" id="KW-0545">Nucleotide biosynthesis</keyword>
<comment type="pathway">
    <text evidence="5">Purine metabolism; AMP biosynthesis via salvage pathway; AMP from ADP: step 1/1.</text>
</comment>
<keyword evidence="5" id="KW-0963">Cytoplasm</keyword>
<feature type="region of interest" description="LID" evidence="5">
    <location>
        <begin position="141"/>
        <end position="178"/>
    </location>
</feature>
<dbReference type="Gene3D" id="3.40.50.300">
    <property type="entry name" value="P-loop containing nucleotide triphosphate hydrolases"/>
    <property type="match status" value="1"/>
</dbReference>
<feature type="region of interest" description="NMP" evidence="5">
    <location>
        <begin position="44"/>
        <end position="73"/>
    </location>
</feature>
<evidence type="ECO:0000313" key="10">
    <source>
        <dbReference type="Proteomes" id="UP000321820"/>
    </source>
</evidence>
<dbReference type="EC" id="2.7.4.3" evidence="5 7"/>
<comment type="subunit">
    <text evidence="5 7">Monomer.</text>
</comment>
<dbReference type="NCBIfam" id="NF001381">
    <property type="entry name" value="PRK00279.1-3"/>
    <property type="match status" value="1"/>
</dbReference>
<dbReference type="UniPathway" id="UPA00588">
    <property type="reaction ID" value="UER00649"/>
</dbReference>
<dbReference type="PANTHER" id="PTHR23359">
    <property type="entry name" value="NUCLEOTIDE KINASE"/>
    <property type="match status" value="1"/>
</dbReference>
<organism evidence="9 10">
    <name type="scientific">Terriglobus albidus</name>
    <dbReference type="NCBI Taxonomy" id="1592106"/>
    <lineage>
        <taxon>Bacteria</taxon>
        <taxon>Pseudomonadati</taxon>
        <taxon>Acidobacteriota</taxon>
        <taxon>Terriglobia</taxon>
        <taxon>Terriglobales</taxon>
        <taxon>Acidobacteriaceae</taxon>
        <taxon>Terriglobus</taxon>
    </lineage>
</organism>
<feature type="binding site" evidence="5">
    <location>
        <begin position="99"/>
        <end position="102"/>
    </location>
    <ligand>
        <name>AMP</name>
        <dbReference type="ChEBI" id="CHEBI:456215"/>
    </ligand>
</feature>
<dbReference type="EMBL" id="CP042806">
    <property type="protein sequence ID" value="QEE29377.1"/>
    <property type="molecule type" value="Genomic_DNA"/>
</dbReference>
<evidence type="ECO:0000256" key="7">
    <source>
        <dbReference type="RuleBase" id="RU003331"/>
    </source>
</evidence>
<evidence type="ECO:0000256" key="3">
    <source>
        <dbReference type="ARBA" id="ARBA00022741"/>
    </source>
</evidence>
<dbReference type="InterPro" id="IPR006259">
    <property type="entry name" value="Adenyl_kin_sub"/>
</dbReference>
<comment type="catalytic activity">
    <reaction evidence="5 7">
        <text>AMP + ATP = 2 ADP</text>
        <dbReference type="Rhea" id="RHEA:12973"/>
        <dbReference type="ChEBI" id="CHEBI:30616"/>
        <dbReference type="ChEBI" id="CHEBI:456215"/>
        <dbReference type="ChEBI" id="CHEBI:456216"/>
        <dbReference type="EC" id="2.7.4.3"/>
    </reaction>
</comment>
<comment type="caution">
    <text evidence="5">Lacks conserved residue(s) required for the propagation of feature annotation.</text>
</comment>
<dbReference type="InterPro" id="IPR000850">
    <property type="entry name" value="Adenylat/UMP-CMP_kin"/>
</dbReference>
<dbReference type="NCBIfam" id="TIGR01351">
    <property type="entry name" value="adk"/>
    <property type="match status" value="1"/>
</dbReference>
<feature type="binding site" evidence="5">
    <location>
        <position position="45"/>
    </location>
    <ligand>
        <name>AMP</name>
        <dbReference type="ChEBI" id="CHEBI:456215"/>
    </ligand>
</feature>
<keyword evidence="5 7" id="KW-0067">ATP-binding</keyword>
<reference evidence="9 10" key="1">
    <citation type="submission" date="2019-08" db="EMBL/GenBank/DDBJ databases">
        <title>Complete genome sequence of Terriglobus albidus strain ORNL.</title>
        <authorList>
            <person name="Podar M."/>
        </authorList>
    </citation>
    <scope>NUCLEOTIDE SEQUENCE [LARGE SCALE GENOMIC DNA]</scope>
    <source>
        <strain evidence="9 10">ORNL</strain>
    </source>
</reference>
<feature type="binding site" evidence="5">
    <location>
        <begin position="24"/>
        <end position="29"/>
    </location>
    <ligand>
        <name>ATP</name>
        <dbReference type="ChEBI" id="CHEBI:30616"/>
    </ligand>
</feature>
<dbReference type="Pfam" id="PF00406">
    <property type="entry name" value="ADK"/>
    <property type="match status" value="1"/>
</dbReference>
<dbReference type="Proteomes" id="UP000321820">
    <property type="component" value="Chromosome"/>
</dbReference>
<gene>
    <name evidence="5" type="primary">adk</name>
    <name evidence="9" type="ORF">FTW19_16070</name>
</gene>
<keyword evidence="4 5" id="KW-0418">Kinase</keyword>
<feature type="binding site" evidence="5">
    <location>
        <position position="142"/>
    </location>
    <ligand>
        <name>ATP</name>
        <dbReference type="ChEBI" id="CHEBI:30616"/>
    </ligand>
</feature>
<dbReference type="InterPro" id="IPR027417">
    <property type="entry name" value="P-loop_NTPase"/>
</dbReference>
<feature type="binding site" evidence="5">
    <location>
        <position position="175"/>
    </location>
    <ligand>
        <name>AMP</name>
        <dbReference type="ChEBI" id="CHEBI:456215"/>
    </ligand>
</feature>
<dbReference type="PROSITE" id="PS00113">
    <property type="entry name" value="ADENYLATE_KINASE"/>
    <property type="match status" value="1"/>
</dbReference>
<comment type="similarity">
    <text evidence="5 6">Belongs to the adenylate kinase family.</text>
</comment>
<feature type="binding site" evidence="5">
    <location>
        <position position="214"/>
    </location>
    <ligand>
        <name>ATP</name>
        <dbReference type="ChEBI" id="CHEBI:30616"/>
    </ligand>
</feature>
<dbReference type="OrthoDB" id="9805030at2"/>
<evidence type="ECO:0000313" key="9">
    <source>
        <dbReference type="EMBL" id="QEE29377.1"/>
    </source>
</evidence>
<dbReference type="InterPro" id="IPR007862">
    <property type="entry name" value="Adenylate_kinase_lid-dom"/>
</dbReference>
<dbReference type="Pfam" id="PF05191">
    <property type="entry name" value="ADK_lid"/>
    <property type="match status" value="1"/>
</dbReference>
<dbReference type="SUPFAM" id="SSF52540">
    <property type="entry name" value="P-loop containing nucleoside triphosphate hydrolases"/>
    <property type="match status" value="1"/>
</dbReference>
<feature type="binding site" evidence="5">
    <location>
        <position position="106"/>
    </location>
    <ligand>
        <name>AMP</name>
        <dbReference type="ChEBI" id="CHEBI:456215"/>
    </ligand>
</feature>
<dbReference type="CDD" id="cd01428">
    <property type="entry name" value="ADK"/>
    <property type="match status" value="1"/>
</dbReference>
<feature type="binding site" evidence="5">
    <location>
        <position position="186"/>
    </location>
    <ligand>
        <name>AMP</name>
        <dbReference type="ChEBI" id="CHEBI:456215"/>
    </ligand>
</feature>
<dbReference type="InterPro" id="IPR033690">
    <property type="entry name" value="Adenylat_kinase_CS"/>
</dbReference>
<dbReference type="GO" id="GO:0044209">
    <property type="term" value="P:AMP salvage"/>
    <property type="evidence" value="ECO:0007669"/>
    <property type="project" value="UniProtKB-UniRule"/>
</dbReference>
<protein>
    <recommendedName>
        <fullName evidence="5 7">Adenylate kinase</fullName>
        <shortName evidence="5">AK</shortName>
        <ecNumber evidence="5 7">2.7.4.3</ecNumber>
    </recommendedName>
    <alternativeName>
        <fullName evidence="5">ATP-AMP transphosphorylase</fullName>
    </alternativeName>
    <alternativeName>
        <fullName evidence="5">ATP:AMP phosphotransferase</fullName>
    </alternativeName>
    <alternativeName>
        <fullName evidence="5">Adenylate monophosphate kinase</fullName>
    </alternativeName>
</protein>
<dbReference type="GO" id="GO:0005737">
    <property type="term" value="C:cytoplasm"/>
    <property type="evidence" value="ECO:0007669"/>
    <property type="project" value="UniProtKB-SubCell"/>
</dbReference>
<keyword evidence="1 5" id="KW-0808">Transferase</keyword>
<feature type="binding site" evidence="5">
    <location>
        <position position="50"/>
    </location>
    <ligand>
        <name>AMP</name>
        <dbReference type="ChEBI" id="CHEBI:456215"/>
    </ligand>
</feature>
<keyword evidence="3 5" id="KW-0547">Nucleotide-binding</keyword>
<evidence type="ECO:0000256" key="1">
    <source>
        <dbReference type="ARBA" id="ARBA00022679"/>
    </source>
</evidence>
<feature type="binding site" evidence="5">
    <location>
        <begin position="151"/>
        <end position="152"/>
    </location>
    <ligand>
        <name>ATP</name>
        <dbReference type="ChEBI" id="CHEBI:30616"/>
    </ligand>
</feature>
<dbReference type="HAMAP" id="MF_00235">
    <property type="entry name" value="Adenylate_kinase_Adk"/>
    <property type="match status" value="1"/>
</dbReference>
<dbReference type="GO" id="GO:0004017">
    <property type="term" value="F:AMP kinase activity"/>
    <property type="evidence" value="ECO:0007669"/>
    <property type="project" value="UniProtKB-UniRule"/>
</dbReference>
<comment type="domain">
    <text evidence="5">Consists of three domains, a large central CORE domain and two small peripheral domains, NMPbind and LID, which undergo movements during catalysis. The LID domain closes over the site of phosphoryl transfer upon ATP binding. Assembling and dissambling the active center during each catalytic cycle provides an effective means to prevent ATP hydrolysis.</text>
</comment>
<comment type="subcellular location">
    <subcellularLocation>
        <location evidence="5 7">Cytoplasm</location>
    </subcellularLocation>
</comment>
<evidence type="ECO:0000256" key="2">
    <source>
        <dbReference type="ARBA" id="ARBA00022727"/>
    </source>
</evidence>
<evidence type="ECO:0000256" key="4">
    <source>
        <dbReference type="ARBA" id="ARBA00022777"/>
    </source>
</evidence>